<dbReference type="SUPFAM" id="SSF53756">
    <property type="entry name" value="UDP-Glycosyltransferase/glycogen phosphorylase"/>
    <property type="match status" value="1"/>
</dbReference>
<evidence type="ECO:0000256" key="5">
    <source>
        <dbReference type="ARBA" id="ARBA00022944"/>
    </source>
</evidence>
<keyword evidence="9" id="KW-1185">Reference proteome</keyword>
<dbReference type="InterPro" id="IPR051612">
    <property type="entry name" value="Teichoic_Acid_Biosynth"/>
</dbReference>
<dbReference type="OrthoDB" id="3183633at2"/>
<dbReference type="GO" id="GO:0005886">
    <property type="term" value="C:plasma membrane"/>
    <property type="evidence" value="ECO:0007669"/>
    <property type="project" value="UniProtKB-SubCell"/>
</dbReference>
<keyword evidence="6" id="KW-0472">Membrane</keyword>
<protein>
    <submittedName>
        <fullName evidence="8">CDP-glycerol:glycerophosphate glycerophosphotransferase</fullName>
    </submittedName>
</protein>
<evidence type="ECO:0000256" key="4">
    <source>
        <dbReference type="ARBA" id="ARBA00022679"/>
    </source>
</evidence>
<keyword evidence="3" id="KW-1003">Cell membrane</keyword>
<dbReference type="InterPro" id="IPR007554">
    <property type="entry name" value="Glycerophosphate_synth"/>
</dbReference>
<reference evidence="8 9" key="1">
    <citation type="submission" date="2018-01" db="EMBL/GenBank/DDBJ databases">
        <title>Draft genome Sequence of streptomyces globosus LZH-48.</title>
        <authorList>
            <person name="Ran K."/>
            <person name="Li Z."/>
            <person name="Wei S."/>
            <person name="Dong R."/>
        </authorList>
    </citation>
    <scope>NUCLEOTIDE SEQUENCE [LARGE SCALE GENOMIC DNA]</scope>
    <source>
        <strain evidence="8 9">LZH-48</strain>
    </source>
</reference>
<sequence>MGYVQDGGTLSSCNRVGCSHLLIIPRAFPTLENPHPMPPRLSIVVPVYNVELYLDECLESIAAQTFADFECILVDDGSTDNSAAIAKAFAARDKRFRVVMQENAGLGAARNVGARHLIEGTEYLAFVDSDDTMPDYAYERLIAALDETGSDFAGGNVKRFRSVGMQQSWGHRAAFARTQLKTHISKFPALVTDRTAWNKVYRRSFWDEHGFQYPEGILYEDAPVSIPAHYFASSVDILSDCVYHWRVRETGERSITQRSTDPVSVIDRVTSVRLVREALKAKQGAKYTRYLRDYDHNVLSEELPLIYKYVGEGGPEFRAAFVEHVGGLIKEIGPEPWPNLTVADRLKAYLAAEGRVEDFIALCHHQRDYDYSVPVKGLARPQADYPFLQGRPPVPARLLTLGTRERRVVSRLEQAVWKDGKLLLRGYAIPGHLGAENRLASRKALVFREGGKRRRTVVGARTVASPMATVNAPHLALRHADWAGFAAVVDPSVFQSGGKWRDGIWTTSIAVTGPGGLHRARLKGGESDTGQNPPSHWVAPDVRILPNAQGALTIQVEVVRARALDVRPSGDDALEVAGELAAGISGAALRAVHVSTGTTATFPVETGTPRGGRTPFTARVPLADLAAVPDAETGPGEWAPEPWSLSVTGADGREHRLAHDERAGFAGLVLPLPGGDTGRSVYAKRGNTGHLTLSVQPSPPLVDSVSAQDGTITLAGRFTAPTDEPYELVFHDARGVEFSYPVTRDGDRFETAFAPLLPEPYAGRTTLPSGRWWPTLRPVSQGGTTAGLLGVDRGAPVQFAPTALHAGPVALSAEGRRMRVEARFHDRMVLVADPMLSPHDRSRYAQRVLRFETYPARRALPLKDVVVYDAFQGHGGGDSPRAIHEELLRRGEKLDHVWLVRDGRTEVPPTARAVQHDSVEAWDALARARYYVVNDSVPRRFRRRPGQVVVQTWHGTPIKEIGHDFIHDYYTSPDILEGLEHDSAQWTLLASPSSYATPILKRALGYEGEVIESGAPRTDALVRPDAERIAEVRRRLGLPEGKKVVLYMPTWRENREDWSGGYKLDLQIDLDAARRELGEDHVLLVRGHHHVTEQVRDRARDGFVVDVSRWPDPTDLLLVADVLVSDYSSALFDFALTDRPILLFTYDLEHYRSTLRGFNFDLAEKAPGPLLDDSAALVEAIRNADALGEQYKDARAAFRAEFCDLDDGRAAERVVDRMLAKGAAGEA</sequence>
<dbReference type="EMBL" id="CP030862">
    <property type="protein sequence ID" value="AXE25165.1"/>
    <property type="molecule type" value="Genomic_DNA"/>
</dbReference>
<keyword evidence="4 8" id="KW-0808">Transferase</keyword>
<dbReference type="GO" id="GO:0047355">
    <property type="term" value="F:CDP-glycerol glycerophosphotransferase activity"/>
    <property type="evidence" value="ECO:0007669"/>
    <property type="project" value="InterPro"/>
</dbReference>
<comment type="similarity">
    <text evidence="2">Belongs to the CDP-glycerol glycerophosphotransferase family.</text>
</comment>
<dbReference type="Proteomes" id="UP000252004">
    <property type="component" value="Chromosome"/>
</dbReference>
<evidence type="ECO:0000256" key="2">
    <source>
        <dbReference type="ARBA" id="ARBA00010488"/>
    </source>
</evidence>
<dbReference type="InterPro" id="IPR043149">
    <property type="entry name" value="TagF_N"/>
</dbReference>
<dbReference type="Gene3D" id="3.90.550.10">
    <property type="entry name" value="Spore Coat Polysaccharide Biosynthesis Protein SpsA, Chain A"/>
    <property type="match status" value="1"/>
</dbReference>
<evidence type="ECO:0000256" key="1">
    <source>
        <dbReference type="ARBA" id="ARBA00004202"/>
    </source>
</evidence>
<evidence type="ECO:0000313" key="9">
    <source>
        <dbReference type="Proteomes" id="UP000252004"/>
    </source>
</evidence>
<dbReference type="AlphaFoldDB" id="A0A344U2P4"/>
<evidence type="ECO:0000256" key="6">
    <source>
        <dbReference type="ARBA" id="ARBA00023136"/>
    </source>
</evidence>
<proteinExistence type="inferred from homology"/>
<dbReference type="KEGG" id="sgz:C0216_18470"/>
<comment type="subcellular location">
    <subcellularLocation>
        <location evidence="1">Cell membrane</location>
        <topology evidence="1">Peripheral membrane protein</topology>
    </subcellularLocation>
</comment>
<name>A0A344U2P4_9ACTN</name>
<dbReference type="CDD" id="cd00761">
    <property type="entry name" value="Glyco_tranf_GTA_type"/>
    <property type="match status" value="1"/>
</dbReference>
<accession>A0A344U2P4</accession>
<evidence type="ECO:0000256" key="3">
    <source>
        <dbReference type="ARBA" id="ARBA00022475"/>
    </source>
</evidence>
<evidence type="ECO:0000313" key="8">
    <source>
        <dbReference type="EMBL" id="AXE25165.1"/>
    </source>
</evidence>
<dbReference type="Pfam" id="PF04464">
    <property type="entry name" value="Glyphos_transf"/>
    <property type="match status" value="1"/>
</dbReference>
<gene>
    <name evidence="8" type="ORF">C0216_18470</name>
</gene>
<dbReference type="PANTHER" id="PTHR37316:SF3">
    <property type="entry name" value="TEICHOIC ACID GLYCEROL-PHOSPHATE TRANSFERASE"/>
    <property type="match status" value="1"/>
</dbReference>
<dbReference type="PANTHER" id="PTHR37316">
    <property type="entry name" value="TEICHOIC ACID GLYCEROL-PHOSPHATE PRIMASE"/>
    <property type="match status" value="1"/>
</dbReference>
<keyword evidence="5" id="KW-0777">Teichoic acid biosynthesis</keyword>
<dbReference type="InterPro" id="IPR001173">
    <property type="entry name" value="Glyco_trans_2-like"/>
</dbReference>
<organism evidence="8 9">
    <name type="scientific">Streptomyces globosus</name>
    <dbReference type="NCBI Taxonomy" id="68209"/>
    <lineage>
        <taxon>Bacteria</taxon>
        <taxon>Bacillati</taxon>
        <taxon>Actinomycetota</taxon>
        <taxon>Actinomycetes</taxon>
        <taxon>Kitasatosporales</taxon>
        <taxon>Streptomycetaceae</taxon>
        <taxon>Streptomyces</taxon>
    </lineage>
</organism>
<dbReference type="InterPro" id="IPR029044">
    <property type="entry name" value="Nucleotide-diphossugar_trans"/>
</dbReference>
<dbReference type="Pfam" id="PF00535">
    <property type="entry name" value="Glycos_transf_2"/>
    <property type="match status" value="1"/>
</dbReference>
<evidence type="ECO:0000259" key="7">
    <source>
        <dbReference type="Pfam" id="PF00535"/>
    </source>
</evidence>
<dbReference type="GO" id="GO:0019350">
    <property type="term" value="P:teichoic acid biosynthetic process"/>
    <property type="evidence" value="ECO:0007669"/>
    <property type="project" value="UniProtKB-KW"/>
</dbReference>
<dbReference type="SUPFAM" id="SSF53448">
    <property type="entry name" value="Nucleotide-diphospho-sugar transferases"/>
    <property type="match status" value="1"/>
</dbReference>
<dbReference type="Gene3D" id="3.40.50.12580">
    <property type="match status" value="1"/>
</dbReference>
<feature type="domain" description="Glycosyltransferase 2-like" evidence="7">
    <location>
        <begin position="42"/>
        <end position="207"/>
    </location>
</feature>
<dbReference type="Gene3D" id="3.40.50.11820">
    <property type="match status" value="1"/>
</dbReference>
<dbReference type="InterPro" id="IPR043148">
    <property type="entry name" value="TagF_C"/>
</dbReference>